<dbReference type="Gene3D" id="2.60.120.10">
    <property type="entry name" value="Jelly Rolls"/>
    <property type="match status" value="1"/>
</dbReference>
<dbReference type="Pfam" id="PF00027">
    <property type="entry name" value="cNMP_binding"/>
    <property type="match status" value="1"/>
</dbReference>
<reference evidence="2 3" key="1">
    <citation type="submission" date="2019-02" db="EMBL/GenBank/DDBJ databases">
        <authorList>
            <person name="Goldberg S.R."/>
            <person name="Haltli B.A."/>
            <person name="Correa H."/>
            <person name="Russell K.G."/>
        </authorList>
    </citation>
    <scope>NUCLEOTIDE SEQUENCE [LARGE SCALE GENOMIC DNA]</scope>
    <source>
        <strain evidence="2 3">JCM 16186</strain>
    </source>
</reference>
<organism evidence="2 3">
    <name type="scientific">Fulvivirga kasyanovii</name>
    <dbReference type="NCBI Taxonomy" id="396812"/>
    <lineage>
        <taxon>Bacteria</taxon>
        <taxon>Pseudomonadati</taxon>
        <taxon>Bacteroidota</taxon>
        <taxon>Cytophagia</taxon>
        <taxon>Cytophagales</taxon>
        <taxon>Fulvivirgaceae</taxon>
        <taxon>Fulvivirga</taxon>
    </lineage>
</organism>
<feature type="domain" description="Cyclic nucleotide-binding" evidence="1">
    <location>
        <begin position="18"/>
        <end position="117"/>
    </location>
</feature>
<evidence type="ECO:0000259" key="1">
    <source>
        <dbReference type="PROSITE" id="PS50042"/>
    </source>
</evidence>
<name>A0ABW9RTZ3_9BACT</name>
<dbReference type="Proteomes" id="UP000798808">
    <property type="component" value="Unassembled WGS sequence"/>
</dbReference>
<dbReference type="RefSeq" id="WP_155174679.1">
    <property type="nucleotide sequence ID" value="NZ_BAAAFL010000024.1"/>
</dbReference>
<dbReference type="InterPro" id="IPR018490">
    <property type="entry name" value="cNMP-bd_dom_sf"/>
</dbReference>
<evidence type="ECO:0000313" key="2">
    <source>
        <dbReference type="EMBL" id="MTI27682.1"/>
    </source>
</evidence>
<dbReference type="InterPro" id="IPR050397">
    <property type="entry name" value="Env_Response_Regulators"/>
</dbReference>
<evidence type="ECO:0000313" key="3">
    <source>
        <dbReference type="Proteomes" id="UP000798808"/>
    </source>
</evidence>
<comment type="caution">
    <text evidence="2">The sequence shown here is derived from an EMBL/GenBank/DDBJ whole genome shotgun (WGS) entry which is preliminary data.</text>
</comment>
<dbReference type="InterPro" id="IPR000595">
    <property type="entry name" value="cNMP-bd_dom"/>
</dbReference>
<dbReference type="PROSITE" id="PS50042">
    <property type="entry name" value="CNMP_BINDING_3"/>
    <property type="match status" value="1"/>
</dbReference>
<gene>
    <name evidence="2" type="ORF">E1163_22180</name>
</gene>
<dbReference type="SUPFAM" id="SSF51206">
    <property type="entry name" value="cAMP-binding domain-like"/>
    <property type="match status" value="1"/>
</dbReference>
<dbReference type="InterPro" id="IPR014710">
    <property type="entry name" value="RmlC-like_jellyroll"/>
</dbReference>
<proteinExistence type="predicted"/>
<dbReference type="CDD" id="cd00038">
    <property type="entry name" value="CAP_ED"/>
    <property type="match status" value="1"/>
</dbReference>
<protein>
    <submittedName>
        <fullName evidence="2">Crp/Fnr family transcriptional regulator</fullName>
    </submittedName>
</protein>
<sequence length="193" mass="22214">MEQYHKTLINIVESRVPVSPEEQELLTASFHPKSSKKNEFLLKSGQKPQQLYFIVSGYVRCFYVDDEGNEITTDILSARELVTSFESFLKDIPSSYSIQCISDCELLFISKQDYQALYQKVEGWPVFCQGVYESHILKMTSRINALQTLSASDRYEKLLNKQPEIALHTPVKHLASYLGIKPQSLSRIRKDIK</sequence>
<dbReference type="PANTHER" id="PTHR24567:SF76">
    <property type="entry name" value="CYCLIC NUCLEOTIDE-BINDING DOMAIN PROTEIN"/>
    <property type="match status" value="1"/>
</dbReference>
<accession>A0ABW9RTZ3</accession>
<keyword evidence="3" id="KW-1185">Reference proteome</keyword>
<dbReference type="PANTHER" id="PTHR24567">
    <property type="entry name" value="CRP FAMILY TRANSCRIPTIONAL REGULATORY PROTEIN"/>
    <property type="match status" value="1"/>
</dbReference>
<dbReference type="EMBL" id="SMLW01000638">
    <property type="protein sequence ID" value="MTI27682.1"/>
    <property type="molecule type" value="Genomic_DNA"/>
</dbReference>